<dbReference type="InterPro" id="IPR019775">
    <property type="entry name" value="WD40_repeat_CS"/>
</dbReference>
<evidence type="ECO:0000313" key="3">
    <source>
        <dbReference type="EMBL" id="CAG7786968.1"/>
    </source>
</evidence>
<evidence type="ECO:0000256" key="1">
    <source>
        <dbReference type="PROSITE-ProRule" id="PRU00221"/>
    </source>
</evidence>
<dbReference type="Proteomes" id="UP000708208">
    <property type="component" value="Unassembled WGS sequence"/>
</dbReference>
<dbReference type="GO" id="GO:0030621">
    <property type="term" value="F:U4 snRNA binding"/>
    <property type="evidence" value="ECO:0007669"/>
    <property type="project" value="TreeGrafter"/>
</dbReference>
<dbReference type="OrthoDB" id="540662at2759"/>
<feature type="repeat" description="WD" evidence="1">
    <location>
        <begin position="284"/>
        <end position="318"/>
    </location>
</feature>
<protein>
    <recommendedName>
        <fullName evidence="2">Pre-mRNA processing factor 4 (PRP4)-like domain-containing protein</fullName>
    </recommendedName>
</protein>
<accession>A0A8J2KDV1</accession>
<dbReference type="Pfam" id="PF00400">
    <property type="entry name" value="WD40"/>
    <property type="match status" value="7"/>
</dbReference>
<evidence type="ECO:0000313" key="4">
    <source>
        <dbReference type="Proteomes" id="UP000708208"/>
    </source>
</evidence>
<feature type="repeat" description="WD" evidence="1">
    <location>
        <begin position="361"/>
        <end position="402"/>
    </location>
</feature>
<feature type="domain" description="Pre-mRNA processing factor 4 (PRP4)-like" evidence="2">
    <location>
        <begin position="59"/>
        <end position="109"/>
    </location>
</feature>
<dbReference type="PANTHER" id="PTHR19846">
    <property type="entry name" value="WD40 REPEAT PROTEIN"/>
    <property type="match status" value="1"/>
</dbReference>
<reference evidence="3" key="1">
    <citation type="submission" date="2021-06" db="EMBL/GenBank/DDBJ databases">
        <authorList>
            <person name="Hodson N. C."/>
            <person name="Mongue J. A."/>
            <person name="Jaron S. K."/>
        </authorList>
    </citation>
    <scope>NUCLEOTIDE SEQUENCE</scope>
</reference>
<dbReference type="PROSITE" id="PS50294">
    <property type="entry name" value="WD_REPEATS_REGION"/>
    <property type="match status" value="4"/>
</dbReference>
<dbReference type="FunFam" id="2.130.10.10:FF:001211">
    <property type="entry name" value="CBN-PRP-4 protein"/>
    <property type="match status" value="1"/>
</dbReference>
<gene>
    <name evidence="3" type="ORF">AFUS01_LOCUS25512</name>
</gene>
<dbReference type="AlphaFoldDB" id="A0A8J2KDV1"/>
<dbReference type="SMART" id="SM00500">
    <property type="entry name" value="SFM"/>
    <property type="match status" value="1"/>
</dbReference>
<feature type="repeat" description="WD" evidence="1">
    <location>
        <begin position="403"/>
        <end position="435"/>
    </location>
</feature>
<feature type="repeat" description="WD" evidence="1">
    <location>
        <begin position="319"/>
        <end position="360"/>
    </location>
</feature>
<feature type="repeat" description="WD" evidence="1">
    <location>
        <begin position="182"/>
        <end position="223"/>
    </location>
</feature>
<proteinExistence type="predicted"/>
<dbReference type="InterPro" id="IPR001680">
    <property type="entry name" value="WD40_rpt"/>
</dbReference>
<dbReference type="InterPro" id="IPR014906">
    <property type="entry name" value="PRP4-like"/>
</dbReference>
<dbReference type="GO" id="GO:0000398">
    <property type="term" value="P:mRNA splicing, via spliceosome"/>
    <property type="evidence" value="ECO:0007669"/>
    <property type="project" value="TreeGrafter"/>
</dbReference>
<dbReference type="PANTHER" id="PTHR19846:SF0">
    <property type="entry name" value="PRE-MRNA PROCESSING FACTOR 4"/>
    <property type="match status" value="1"/>
</dbReference>
<dbReference type="SMART" id="SM00320">
    <property type="entry name" value="WD40"/>
    <property type="match status" value="7"/>
</dbReference>
<keyword evidence="4" id="KW-1185">Reference proteome</keyword>
<dbReference type="GO" id="GO:0017070">
    <property type="term" value="F:U6 snRNA binding"/>
    <property type="evidence" value="ECO:0007669"/>
    <property type="project" value="TreeGrafter"/>
</dbReference>
<dbReference type="FunFam" id="2.130.10.10:FF:000443">
    <property type="entry name" value="U4/U6 small nuclear ribonucleoprotein Prp4"/>
    <property type="match status" value="1"/>
</dbReference>
<keyword evidence="1" id="KW-0853">WD repeat</keyword>
<sequence>MDALLPPGEDSAIQTAIKAGNINISTDYMKIEDNLSKEKRAVQDELERRKRVRLMNVSTDDNEVKKDLRTVGEPICYFGEGPADRRERLKEVLSRVGTQALLERERLEAEKPKEKEQDVTWYHEGPECLKEARKWIVEYSLPRAKERLEEARRLRVIPDNIKTAKRQELQKRLQAVTISSSQVGDTRPISYIQFSPNSRMIATCSWSGLIKLWSCPDLEPIRTLKGHVNNVGAVIFHPHATISLDDSACCLASCGADGSVKLWNLKSEDPVADCPVDTDRTVRVSRLAYHPSGRFLATCCFDSSWRLWDLEQKVEVLHQEGHSKAVYCIAFQGDGSLAATGGMDSFGRVWDLRTGRCIMFLEGHLKSILGTDFSSNGYQLITGSEDNCCKVWDIRQRSCIYTIPAHTNLISGVKFQPSEGSFIATSSYDNTAKLWLSSTWQPLKTLKGHDGRVMCVDISGDGQYIATASFDRTFKLWTPE</sequence>
<dbReference type="Pfam" id="PF08799">
    <property type="entry name" value="PRP4"/>
    <property type="match status" value="1"/>
</dbReference>
<dbReference type="GO" id="GO:0046540">
    <property type="term" value="C:U4/U6 x U5 tri-snRNP complex"/>
    <property type="evidence" value="ECO:0007669"/>
    <property type="project" value="TreeGrafter"/>
</dbReference>
<feature type="repeat" description="WD" evidence="1">
    <location>
        <begin position="446"/>
        <end position="480"/>
    </location>
</feature>
<comment type="caution">
    <text evidence="3">The sequence shown here is derived from an EMBL/GenBank/DDBJ whole genome shotgun (WGS) entry which is preliminary data.</text>
</comment>
<feature type="repeat" description="WD" evidence="1">
    <location>
        <begin position="224"/>
        <end position="273"/>
    </location>
</feature>
<evidence type="ECO:0000259" key="2">
    <source>
        <dbReference type="SMART" id="SM00500"/>
    </source>
</evidence>
<dbReference type="PROSITE" id="PS00678">
    <property type="entry name" value="WD_REPEATS_1"/>
    <property type="match status" value="3"/>
</dbReference>
<dbReference type="CDD" id="cd00200">
    <property type="entry name" value="WD40"/>
    <property type="match status" value="1"/>
</dbReference>
<name>A0A8J2KDV1_9HEXA</name>
<organism evidence="3 4">
    <name type="scientific">Allacma fusca</name>
    <dbReference type="NCBI Taxonomy" id="39272"/>
    <lineage>
        <taxon>Eukaryota</taxon>
        <taxon>Metazoa</taxon>
        <taxon>Ecdysozoa</taxon>
        <taxon>Arthropoda</taxon>
        <taxon>Hexapoda</taxon>
        <taxon>Collembola</taxon>
        <taxon>Symphypleona</taxon>
        <taxon>Sminthuridae</taxon>
        <taxon>Allacma</taxon>
    </lineage>
</organism>
<dbReference type="PROSITE" id="PS50082">
    <property type="entry name" value="WD_REPEATS_2"/>
    <property type="match status" value="7"/>
</dbReference>
<dbReference type="EMBL" id="CAJVCH010330309">
    <property type="protein sequence ID" value="CAG7786968.1"/>
    <property type="molecule type" value="Genomic_DNA"/>
</dbReference>